<dbReference type="NCBIfam" id="NF003952">
    <property type="entry name" value="PRK05450.1-5"/>
    <property type="match status" value="1"/>
</dbReference>
<reference evidence="4" key="1">
    <citation type="submission" date="2022-12" db="EMBL/GenBank/DDBJ databases">
        <title>Bacterial isolates from different developmental stages of Nematostella vectensis.</title>
        <authorList>
            <person name="Fraune S."/>
        </authorList>
    </citation>
    <scope>NUCLEOTIDE SEQUENCE</scope>
    <source>
        <strain evidence="4">G21630-S1</strain>
    </source>
</reference>
<dbReference type="InterPro" id="IPR004528">
    <property type="entry name" value="KdsB"/>
</dbReference>
<comment type="caution">
    <text evidence="4">The sequence shown here is derived from an EMBL/GenBank/DDBJ whole genome shotgun (WGS) entry which is preliminary data.</text>
</comment>
<organism evidence="4 5">
    <name type="scientific">Kiloniella laminariae</name>
    <dbReference type="NCBI Taxonomy" id="454162"/>
    <lineage>
        <taxon>Bacteria</taxon>
        <taxon>Pseudomonadati</taxon>
        <taxon>Pseudomonadota</taxon>
        <taxon>Alphaproteobacteria</taxon>
        <taxon>Rhodospirillales</taxon>
        <taxon>Kiloniellaceae</taxon>
        <taxon>Kiloniella</taxon>
    </lineage>
</organism>
<keyword evidence="1 4" id="KW-0808">Transferase</keyword>
<evidence type="ECO:0000256" key="2">
    <source>
        <dbReference type="ARBA" id="ARBA00022695"/>
    </source>
</evidence>
<gene>
    <name evidence="4" type="primary">kdsB</name>
    <name evidence="4" type="ORF">O4H49_16200</name>
</gene>
<dbReference type="RefSeq" id="WP_269424480.1">
    <property type="nucleotide sequence ID" value="NZ_JAPWGY010000007.1"/>
</dbReference>
<dbReference type="EMBL" id="JAPWGY010000007">
    <property type="protein sequence ID" value="MCZ4282329.1"/>
    <property type="molecule type" value="Genomic_DNA"/>
</dbReference>
<dbReference type="InterPro" id="IPR003329">
    <property type="entry name" value="Cytidylyl_trans"/>
</dbReference>
<dbReference type="NCBIfam" id="NF009905">
    <property type="entry name" value="PRK13368.1"/>
    <property type="match status" value="1"/>
</dbReference>
<evidence type="ECO:0000313" key="4">
    <source>
        <dbReference type="EMBL" id="MCZ4282329.1"/>
    </source>
</evidence>
<keyword evidence="2 4" id="KW-0548">Nucleotidyltransferase</keyword>
<accession>A0ABT4LMM9</accession>
<evidence type="ECO:0000256" key="3">
    <source>
        <dbReference type="ARBA" id="ARBA00022985"/>
    </source>
</evidence>
<dbReference type="EC" id="2.7.7.38" evidence="4"/>
<name>A0ABT4LMM9_9PROT</name>
<dbReference type="SUPFAM" id="SSF53448">
    <property type="entry name" value="Nucleotide-diphospho-sugar transferases"/>
    <property type="match status" value="1"/>
</dbReference>
<protein>
    <submittedName>
        <fullName evidence="4">3-deoxy-manno-octulosonate cytidylyltransferase</fullName>
        <ecNumber evidence="4">2.7.7.38</ecNumber>
    </submittedName>
</protein>
<keyword evidence="5" id="KW-1185">Reference proteome</keyword>
<proteinExistence type="predicted"/>
<dbReference type="Pfam" id="PF02348">
    <property type="entry name" value="CTP_transf_3"/>
    <property type="match status" value="1"/>
</dbReference>
<dbReference type="InterPro" id="IPR029044">
    <property type="entry name" value="Nucleotide-diphossugar_trans"/>
</dbReference>
<dbReference type="PANTHER" id="PTHR42866">
    <property type="entry name" value="3-DEOXY-MANNO-OCTULOSONATE CYTIDYLYLTRANSFERASE"/>
    <property type="match status" value="1"/>
</dbReference>
<dbReference type="CDD" id="cd02517">
    <property type="entry name" value="CMP-KDO-Synthetase"/>
    <property type="match status" value="1"/>
</dbReference>
<evidence type="ECO:0000313" key="5">
    <source>
        <dbReference type="Proteomes" id="UP001069802"/>
    </source>
</evidence>
<keyword evidence="3" id="KW-0448">Lipopolysaccharide biosynthesis</keyword>
<evidence type="ECO:0000256" key="1">
    <source>
        <dbReference type="ARBA" id="ARBA00022679"/>
    </source>
</evidence>
<sequence length="257" mass="28662">MSQRKVIAVIPARMGSSRFPGKPLAQILDLPMIEHVRRRVMLCKAIDEVVVATCDQEIVDTVREAGGKAVMTADSHERCTDRVAEAMQELNGDIVVIVQGDEPLLMPIALNHLVNPFTQDPTINCVNLISKITTPEDLADVDIVKAILAETGDVMYFTRAAAPYQRVEGQRPMFRQTGLSAFSHSFLTEFTALTPTQLEIIESVDFLRILGHGYKIRASIYGNRTIGVDRPDDVLTVENEIRDNPEQSEIYNRIMVL</sequence>
<dbReference type="Proteomes" id="UP001069802">
    <property type="component" value="Unassembled WGS sequence"/>
</dbReference>
<dbReference type="PANTHER" id="PTHR42866:SF2">
    <property type="entry name" value="3-DEOXY-MANNO-OCTULOSONATE CYTIDYLYLTRANSFERASE, MITOCHONDRIAL"/>
    <property type="match status" value="1"/>
</dbReference>
<dbReference type="GO" id="GO:0008690">
    <property type="term" value="F:3-deoxy-manno-octulosonate cytidylyltransferase activity"/>
    <property type="evidence" value="ECO:0007669"/>
    <property type="project" value="UniProtKB-EC"/>
</dbReference>
<dbReference type="Gene3D" id="3.90.550.10">
    <property type="entry name" value="Spore Coat Polysaccharide Biosynthesis Protein SpsA, Chain A"/>
    <property type="match status" value="1"/>
</dbReference>
<dbReference type="NCBIfam" id="TIGR00466">
    <property type="entry name" value="kdsB"/>
    <property type="match status" value="1"/>
</dbReference>